<name>A0ABV2QBD1_9BURK</name>
<accession>A0ABV2QBD1</accession>
<dbReference type="InterPro" id="IPR001173">
    <property type="entry name" value="Glyco_trans_2-like"/>
</dbReference>
<dbReference type="EMBL" id="JBEPSH010000006">
    <property type="protein sequence ID" value="MET4578339.1"/>
    <property type="molecule type" value="Genomic_DNA"/>
</dbReference>
<comment type="caution">
    <text evidence="2">The sequence shown here is derived from an EMBL/GenBank/DDBJ whole genome shotgun (WGS) entry which is preliminary data.</text>
</comment>
<evidence type="ECO:0000259" key="1">
    <source>
        <dbReference type="Pfam" id="PF00535"/>
    </source>
</evidence>
<sequence>MITVVVASYRYGHLASHCIESLLSQSRAPERILFVDDGAGDCAFLQALYPEVEFVLRDQNLGVVANFQDMLERVNSEYVMFVGADNWLRSDAIEILSQAQSDIVTYNIVVTGELKDHIPRRYPESTQPVHGDFYWRRAGQHHGSMLYKTSLGKKVGYARRPGAHANHPEEDWNLWNGMLAEGASVSHVDQGLLYYRRHRENFLKSY</sequence>
<dbReference type="SUPFAM" id="SSF53448">
    <property type="entry name" value="Nucleotide-diphospho-sugar transferases"/>
    <property type="match status" value="1"/>
</dbReference>
<organism evidence="2 3">
    <name type="scientific">Ottowia thiooxydans</name>
    <dbReference type="NCBI Taxonomy" id="219182"/>
    <lineage>
        <taxon>Bacteria</taxon>
        <taxon>Pseudomonadati</taxon>
        <taxon>Pseudomonadota</taxon>
        <taxon>Betaproteobacteria</taxon>
        <taxon>Burkholderiales</taxon>
        <taxon>Comamonadaceae</taxon>
        <taxon>Ottowia</taxon>
    </lineage>
</organism>
<protein>
    <submittedName>
        <fullName evidence="2">Glycosyltransferase involved in cell wall biosynthesis</fullName>
    </submittedName>
</protein>
<dbReference type="Pfam" id="PF00535">
    <property type="entry name" value="Glycos_transf_2"/>
    <property type="match status" value="1"/>
</dbReference>
<dbReference type="PANTHER" id="PTHR43685:SF2">
    <property type="entry name" value="GLYCOSYLTRANSFERASE 2-LIKE DOMAIN-CONTAINING PROTEIN"/>
    <property type="match status" value="1"/>
</dbReference>
<evidence type="ECO:0000313" key="2">
    <source>
        <dbReference type="EMBL" id="MET4578339.1"/>
    </source>
</evidence>
<dbReference type="Gene3D" id="3.90.550.10">
    <property type="entry name" value="Spore Coat Polysaccharide Biosynthesis Protein SpsA, Chain A"/>
    <property type="match status" value="1"/>
</dbReference>
<dbReference type="InterPro" id="IPR029044">
    <property type="entry name" value="Nucleotide-diphossugar_trans"/>
</dbReference>
<dbReference type="InterPro" id="IPR050834">
    <property type="entry name" value="Glycosyltransf_2"/>
</dbReference>
<keyword evidence="3" id="KW-1185">Reference proteome</keyword>
<dbReference type="PANTHER" id="PTHR43685">
    <property type="entry name" value="GLYCOSYLTRANSFERASE"/>
    <property type="match status" value="1"/>
</dbReference>
<gene>
    <name evidence="2" type="ORF">ABIE13_003455</name>
</gene>
<reference evidence="2 3" key="1">
    <citation type="submission" date="2024-06" db="EMBL/GenBank/DDBJ databases">
        <title>Sorghum-associated microbial communities from plants grown in Nebraska, USA.</title>
        <authorList>
            <person name="Schachtman D."/>
        </authorList>
    </citation>
    <scope>NUCLEOTIDE SEQUENCE [LARGE SCALE GENOMIC DNA]</scope>
    <source>
        <strain evidence="2 3">2709</strain>
    </source>
</reference>
<dbReference type="Proteomes" id="UP001549320">
    <property type="component" value="Unassembled WGS sequence"/>
</dbReference>
<evidence type="ECO:0000313" key="3">
    <source>
        <dbReference type="Proteomes" id="UP001549320"/>
    </source>
</evidence>
<feature type="domain" description="Glycosyltransferase 2-like" evidence="1">
    <location>
        <begin position="3"/>
        <end position="124"/>
    </location>
</feature>
<proteinExistence type="predicted"/>
<dbReference type="RefSeq" id="WP_354445488.1">
    <property type="nucleotide sequence ID" value="NZ_JBEPSH010000006.1"/>
</dbReference>